<evidence type="ECO:0000256" key="1">
    <source>
        <dbReference type="ARBA" id="ARBA00001946"/>
    </source>
</evidence>
<dbReference type="PROSITE" id="PS51462">
    <property type="entry name" value="NUDIX"/>
    <property type="match status" value="1"/>
</dbReference>
<dbReference type="RefSeq" id="XP_016232101.1">
    <property type="nucleotide sequence ID" value="XM_016383478.1"/>
</dbReference>
<dbReference type="Proteomes" id="UP000053328">
    <property type="component" value="Unassembled WGS sequence"/>
</dbReference>
<dbReference type="GeneID" id="27336241"/>
<reference evidence="4 5" key="1">
    <citation type="submission" date="2015-01" db="EMBL/GenBank/DDBJ databases">
        <title>The Genome Sequence of Exophiala spinifera CBS89968.</title>
        <authorList>
            <consortium name="The Broad Institute Genomics Platform"/>
            <person name="Cuomo C."/>
            <person name="de Hoog S."/>
            <person name="Gorbushina A."/>
            <person name="Stielow B."/>
            <person name="Teixiera M."/>
            <person name="Abouelleil A."/>
            <person name="Chapman S.B."/>
            <person name="Priest M."/>
            <person name="Young S.K."/>
            <person name="Wortman J."/>
            <person name="Nusbaum C."/>
            <person name="Birren B."/>
        </authorList>
    </citation>
    <scope>NUCLEOTIDE SEQUENCE [LARGE SCALE GENOMIC DNA]</scope>
    <source>
        <strain evidence="4 5">CBS 89968</strain>
    </source>
</reference>
<dbReference type="InterPro" id="IPR000086">
    <property type="entry name" value="NUDIX_hydrolase_dom"/>
</dbReference>
<proteinExistence type="predicted"/>
<name>A0A0D2AZK7_9EURO</name>
<evidence type="ECO:0000313" key="5">
    <source>
        <dbReference type="Proteomes" id="UP000053328"/>
    </source>
</evidence>
<keyword evidence="5" id="KW-1185">Reference proteome</keyword>
<dbReference type="EMBL" id="KN847498">
    <property type="protein sequence ID" value="KIW11885.1"/>
    <property type="molecule type" value="Genomic_DNA"/>
</dbReference>
<dbReference type="PANTHER" id="PTHR11839:SF18">
    <property type="entry name" value="NUDIX HYDROLASE DOMAIN-CONTAINING PROTEIN"/>
    <property type="match status" value="1"/>
</dbReference>
<dbReference type="AlphaFoldDB" id="A0A0D2AZK7"/>
<dbReference type="SUPFAM" id="SSF55811">
    <property type="entry name" value="Nudix"/>
    <property type="match status" value="1"/>
</dbReference>
<dbReference type="GO" id="GO:0080042">
    <property type="term" value="F:ADP-glucose pyrophosphohydrolase activity"/>
    <property type="evidence" value="ECO:0007669"/>
    <property type="project" value="TreeGrafter"/>
</dbReference>
<dbReference type="STRING" id="91928.A0A0D2AZK7"/>
<dbReference type="InterPro" id="IPR015797">
    <property type="entry name" value="NUDIX_hydrolase-like_dom_sf"/>
</dbReference>
<sequence>MISFDLKGFYDPPDDPPKVTVQPDGVSEDQIRDFPAFNIWCGTLRRSLYEQSTIEDHPFYDSPFKLKSITIQSVDIFRNGQIGFLKLNAEIKNERGQELPGICFLRGGSVGILMILTPRDAIDEKWVIMTSQPRVPAGTLTFVEIPAGMLDYHRGTFAGKAALEIEEETGLSIPTGELRDLTQLALEGSEIEEHKQLKPAMYPSPGGCDEYIALMLWEKEMDRQEIEDLKGRLTGLRTQGELITLKLLPYAELWREGARDAKTLAAWALYEGLKRAGKL</sequence>
<evidence type="ECO:0000259" key="3">
    <source>
        <dbReference type="PROSITE" id="PS51462"/>
    </source>
</evidence>
<evidence type="ECO:0000313" key="4">
    <source>
        <dbReference type="EMBL" id="KIW11885.1"/>
    </source>
</evidence>
<evidence type="ECO:0000256" key="2">
    <source>
        <dbReference type="ARBA" id="ARBA00022801"/>
    </source>
</evidence>
<dbReference type="HOGENOM" id="CLU_070130_0_0_1"/>
<dbReference type="Gene3D" id="3.90.79.10">
    <property type="entry name" value="Nucleoside Triphosphate Pyrophosphohydrolase"/>
    <property type="match status" value="1"/>
</dbReference>
<dbReference type="GO" id="GO:0080041">
    <property type="term" value="F:ADP-ribose pyrophosphohydrolase activity"/>
    <property type="evidence" value="ECO:0007669"/>
    <property type="project" value="TreeGrafter"/>
</dbReference>
<dbReference type="PANTHER" id="PTHR11839">
    <property type="entry name" value="UDP/ADP-SUGAR PYROPHOSPHATASE"/>
    <property type="match status" value="1"/>
</dbReference>
<dbReference type="GO" id="GO:0006753">
    <property type="term" value="P:nucleoside phosphate metabolic process"/>
    <property type="evidence" value="ECO:0007669"/>
    <property type="project" value="TreeGrafter"/>
</dbReference>
<gene>
    <name evidence="4" type="ORF">PV08_09158</name>
</gene>
<dbReference type="GO" id="GO:0019693">
    <property type="term" value="P:ribose phosphate metabolic process"/>
    <property type="evidence" value="ECO:0007669"/>
    <property type="project" value="TreeGrafter"/>
</dbReference>
<dbReference type="CDD" id="cd03424">
    <property type="entry name" value="NUDIX_ADPRase_Nudt5_UGPPase_Nudt14"/>
    <property type="match status" value="1"/>
</dbReference>
<dbReference type="VEuPathDB" id="FungiDB:PV08_09158"/>
<keyword evidence="2" id="KW-0378">Hydrolase</keyword>
<protein>
    <recommendedName>
        <fullName evidence="3">Nudix hydrolase domain-containing protein</fullName>
    </recommendedName>
</protein>
<dbReference type="OrthoDB" id="10249920at2759"/>
<comment type="cofactor">
    <cofactor evidence="1">
        <name>Mg(2+)</name>
        <dbReference type="ChEBI" id="CHEBI:18420"/>
    </cofactor>
</comment>
<organism evidence="4 5">
    <name type="scientific">Exophiala spinifera</name>
    <dbReference type="NCBI Taxonomy" id="91928"/>
    <lineage>
        <taxon>Eukaryota</taxon>
        <taxon>Fungi</taxon>
        <taxon>Dikarya</taxon>
        <taxon>Ascomycota</taxon>
        <taxon>Pezizomycotina</taxon>
        <taxon>Eurotiomycetes</taxon>
        <taxon>Chaetothyriomycetidae</taxon>
        <taxon>Chaetothyriales</taxon>
        <taxon>Herpotrichiellaceae</taxon>
        <taxon>Exophiala</taxon>
    </lineage>
</organism>
<feature type="domain" description="Nudix hydrolase" evidence="3">
    <location>
        <begin position="105"/>
        <end position="271"/>
    </location>
</feature>
<accession>A0A0D2AZK7</accession>